<evidence type="ECO:0000256" key="2">
    <source>
        <dbReference type="ARBA" id="ARBA00022833"/>
    </source>
</evidence>
<feature type="domain" description="LIM zinc-binding" evidence="4">
    <location>
        <begin position="3"/>
        <end position="40"/>
    </location>
</feature>
<dbReference type="AlphaFoldDB" id="A0A0B1T1Z1"/>
<dbReference type="Proteomes" id="UP000053660">
    <property type="component" value="Unassembled WGS sequence"/>
</dbReference>
<organism evidence="5 6">
    <name type="scientific">Oesophagostomum dentatum</name>
    <name type="common">Nodular worm</name>
    <dbReference type="NCBI Taxonomy" id="61180"/>
    <lineage>
        <taxon>Eukaryota</taxon>
        <taxon>Metazoa</taxon>
        <taxon>Ecdysozoa</taxon>
        <taxon>Nematoda</taxon>
        <taxon>Chromadorea</taxon>
        <taxon>Rhabditida</taxon>
        <taxon>Rhabditina</taxon>
        <taxon>Rhabditomorpha</taxon>
        <taxon>Strongyloidea</taxon>
        <taxon>Strongylidae</taxon>
        <taxon>Oesophagostomum</taxon>
    </lineage>
</organism>
<keyword evidence="6" id="KW-1185">Reference proteome</keyword>
<evidence type="ECO:0000256" key="1">
    <source>
        <dbReference type="ARBA" id="ARBA00022723"/>
    </source>
</evidence>
<evidence type="ECO:0000313" key="5">
    <source>
        <dbReference type="EMBL" id="KHJ91563.1"/>
    </source>
</evidence>
<dbReference type="SUPFAM" id="SSF57716">
    <property type="entry name" value="Glucocorticoid receptor-like (DNA-binding domain)"/>
    <property type="match status" value="1"/>
</dbReference>
<name>A0A0B1T1Z1_OESDE</name>
<gene>
    <name evidence="5" type="ORF">OESDEN_08569</name>
</gene>
<dbReference type="EMBL" id="KN551959">
    <property type="protein sequence ID" value="KHJ91563.1"/>
    <property type="molecule type" value="Genomic_DNA"/>
</dbReference>
<proteinExistence type="predicted"/>
<evidence type="ECO:0000256" key="3">
    <source>
        <dbReference type="ARBA" id="ARBA00023038"/>
    </source>
</evidence>
<evidence type="ECO:0000313" key="6">
    <source>
        <dbReference type="Proteomes" id="UP000053660"/>
    </source>
</evidence>
<dbReference type="OrthoDB" id="5911912at2759"/>
<dbReference type="Pfam" id="PF00412">
    <property type="entry name" value="LIM"/>
    <property type="match status" value="1"/>
</dbReference>
<reference evidence="5 6" key="1">
    <citation type="submission" date="2014-03" db="EMBL/GenBank/DDBJ databases">
        <title>Draft genome of the hookworm Oesophagostomum dentatum.</title>
        <authorList>
            <person name="Mitreva M."/>
        </authorList>
    </citation>
    <scope>NUCLEOTIDE SEQUENCE [LARGE SCALE GENOMIC DNA]</scope>
    <source>
        <strain evidence="5 6">OD-Hann</strain>
    </source>
</reference>
<accession>A0A0B1T1Z1</accession>
<evidence type="ECO:0000259" key="4">
    <source>
        <dbReference type="Pfam" id="PF00412"/>
    </source>
</evidence>
<protein>
    <submittedName>
        <fullName evidence="5">LIM domain protein</fullName>
    </submittedName>
</protein>
<dbReference type="InterPro" id="IPR001781">
    <property type="entry name" value="Znf_LIM"/>
</dbReference>
<keyword evidence="2" id="KW-0862">Zinc</keyword>
<keyword evidence="3" id="KW-0440">LIM domain</keyword>
<keyword evidence="1" id="KW-0479">Metal-binding</keyword>
<sequence length="57" mass="6226">MCRAAGHDLHGDCLSCATCGANLRNVGHHFIEDRFYCEVHGRQKKGLGPMMDPNLAA</sequence>
<dbReference type="GO" id="GO:0046872">
    <property type="term" value="F:metal ion binding"/>
    <property type="evidence" value="ECO:0007669"/>
    <property type="project" value="UniProtKB-KW"/>
</dbReference>
<dbReference type="Gene3D" id="2.10.110.10">
    <property type="entry name" value="Cysteine Rich Protein"/>
    <property type="match status" value="1"/>
</dbReference>